<evidence type="ECO:0000313" key="2">
    <source>
        <dbReference type="EMBL" id="GGA16163.1"/>
    </source>
</evidence>
<dbReference type="EMBL" id="BMHE01000084">
    <property type="protein sequence ID" value="GGA16163.1"/>
    <property type="molecule type" value="Genomic_DNA"/>
</dbReference>
<name>A0ABQ1FI67_9BACL</name>
<evidence type="ECO:0000313" key="3">
    <source>
        <dbReference type="Proteomes" id="UP000615455"/>
    </source>
</evidence>
<dbReference type="Proteomes" id="UP000615455">
    <property type="component" value="Unassembled WGS sequence"/>
</dbReference>
<feature type="compositionally biased region" description="Low complexity" evidence="1">
    <location>
        <begin position="16"/>
        <end position="30"/>
    </location>
</feature>
<reference evidence="3" key="1">
    <citation type="journal article" date="2019" name="Int. J. Syst. Evol. Microbiol.">
        <title>The Global Catalogue of Microorganisms (GCM) 10K type strain sequencing project: providing services to taxonomists for standard genome sequencing and annotation.</title>
        <authorList>
            <consortium name="The Broad Institute Genomics Platform"/>
            <consortium name="The Broad Institute Genome Sequencing Center for Infectious Disease"/>
            <person name="Wu L."/>
            <person name="Ma J."/>
        </authorList>
    </citation>
    <scope>NUCLEOTIDE SEQUENCE [LARGE SCALE GENOMIC DNA]</scope>
    <source>
        <strain evidence="3">CGMCC 1.15043</strain>
    </source>
</reference>
<dbReference type="RefSeq" id="WP_268240221.1">
    <property type="nucleotide sequence ID" value="NZ_BMHE01000084.1"/>
</dbReference>
<feature type="region of interest" description="Disordered" evidence="1">
    <location>
        <begin position="1"/>
        <end position="41"/>
    </location>
</feature>
<comment type="caution">
    <text evidence="2">The sequence shown here is derived from an EMBL/GenBank/DDBJ whole genome shotgun (WGS) entry which is preliminary data.</text>
</comment>
<organism evidence="2 3">
    <name type="scientific">Paenibacillus marchantiophytorum</name>
    <dbReference type="NCBI Taxonomy" id="1619310"/>
    <lineage>
        <taxon>Bacteria</taxon>
        <taxon>Bacillati</taxon>
        <taxon>Bacillota</taxon>
        <taxon>Bacilli</taxon>
        <taxon>Bacillales</taxon>
        <taxon>Paenibacillaceae</taxon>
        <taxon>Paenibacillus</taxon>
    </lineage>
</organism>
<keyword evidence="3" id="KW-1185">Reference proteome</keyword>
<sequence>MTNQKKSIESAKQKNQKPNQNSSKKSSSNNGIDDANINSGG</sequence>
<accession>A0ABQ1FI67</accession>
<gene>
    <name evidence="2" type="ORF">GCM10008018_71010</name>
</gene>
<proteinExistence type="predicted"/>
<feature type="compositionally biased region" description="Basic and acidic residues" evidence="1">
    <location>
        <begin position="1"/>
        <end position="12"/>
    </location>
</feature>
<protein>
    <submittedName>
        <fullName evidence="2">Uncharacterized protein</fullName>
    </submittedName>
</protein>
<evidence type="ECO:0000256" key="1">
    <source>
        <dbReference type="SAM" id="MobiDB-lite"/>
    </source>
</evidence>